<keyword evidence="1" id="KW-0472">Membrane</keyword>
<dbReference type="EMBL" id="VLTN01000016">
    <property type="protein sequence ID" value="KAA0153455.1"/>
    <property type="molecule type" value="Genomic_DNA"/>
</dbReference>
<sequence>MASIFRKAVWAFVNHPAPEWVKLSGAVGLFVGLAVYSVSKKRSQKMGEGLFDSEKPQALLNETERTLEEERAALEASQQVPATADDAQRS</sequence>
<evidence type="ECO:0000313" key="3">
    <source>
        <dbReference type="EMBL" id="KAA0153455.1"/>
    </source>
</evidence>
<dbReference type="Proteomes" id="UP000324907">
    <property type="component" value="Unassembled WGS sequence"/>
</dbReference>
<accession>A0A5A8CPF2</accession>
<dbReference type="AlphaFoldDB" id="A0A5A8CPF2"/>
<evidence type="ECO:0000313" key="4">
    <source>
        <dbReference type="EMBL" id="KAA0154588.1"/>
    </source>
</evidence>
<reference evidence="6 7" key="1">
    <citation type="submission" date="2019-07" db="EMBL/GenBank/DDBJ databases">
        <title>Genomes of Cafeteria roenbergensis.</title>
        <authorList>
            <person name="Fischer M.G."/>
            <person name="Hackl T."/>
            <person name="Roman M."/>
        </authorList>
    </citation>
    <scope>NUCLEOTIDE SEQUENCE [LARGE SCALE GENOMIC DNA]</scope>
    <source>
        <strain evidence="3 7">BVI</strain>
        <strain evidence="2 9">Cflag</strain>
        <strain evidence="5 6">E4-10P</strain>
        <strain evidence="4 8">RCC970-E3</strain>
    </source>
</reference>
<evidence type="ECO:0000256" key="1">
    <source>
        <dbReference type="SAM" id="Phobius"/>
    </source>
</evidence>
<dbReference type="Proteomes" id="UP000325113">
    <property type="component" value="Unassembled WGS sequence"/>
</dbReference>
<keyword evidence="7" id="KW-1185">Reference proteome</keyword>
<protein>
    <submittedName>
        <fullName evidence="4">Uncharacterized protein</fullName>
    </submittedName>
</protein>
<gene>
    <name evidence="5" type="ORF">FNF27_02898</name>
    <name evidence="4" type="ORF">FNF28_06820</name>
    <name evidence="3" type="ORF">FNF29_03272</name>
    <name evidence="2" type="ORF">FNF31_07553</name>
</gene>
<dbReference type="EMBL" id="VLTO01000012">
    <property type="protein sequence ID" value="KAA0175812.1"/>
    <property type="molecule type" value="Genomic_DNA"/>
</dbReference>
<proteinExistence type="predicted"/>
<keyword evidence="1" id="KW-0812">Transmembrane</keyword>
<evidence type="ECO:0000313" key="2">
    <source>
        <dbReference type="EMBL" id="KAA0147691.1"/>
    </source>
</evidence>
<evidence type="ECO:0000313" key="6">
    <source>
        <dbReference type="Proteomes" id="UP000322899"/>
    </source>
</evidence>
<dbReference type="Proteomes" id="UP000323011">
    <property type="component" value="Unassembled WGS sequence"/>
</dbReference>
<evidence type="ECO:0000313" key="7">
    <source>
        <dbReference type="Proteomes" id="UP000323011"/>
    </source>
</evidence>
<evidence type="ECO:0000313" key="8">
    <source>
        <dbReference type="Proteomes" id="UP000324907"/>
    </source>
</evidence>
<keyword evidence="1" id="KW-1133">Transmembrane helix</keyword>
<feature type="transmembrane region" description="Helical" evidence="1">
    <location>
        <begin position="20"/>
        <end position="38"/>
    </location>
</feature>
<evidence type="ECO:0000313" key="9">
    <source>
        <dbReference type="Proteomes" id="UP000325113"/>
    </source>
</evidence>
<evidence type="ECO:0000313" key="5">
    <source>
        <dbReference type="EMBL" id="KAA0175812.1"/>
    </source>
</evidence>
<dbReference type="EMBL" id="VLTL01000189">
    <property type="protein sequence ID" value="KAA0154588.1"/>
    <property type="molecule type" value="Genomic_DNA"/>
</dbReference>
<dbReference type="Proteomes" id="UP000322899">
    <property type="component" value="Unassembled WGS sequence"/>
</dbReference>
<dbReference type="EMBL" id="VLTM01000160">
    <property type="protein sequence ID" value="KAA0147691.1"/>
    <property type="molecule type" value="Genomic_DNA"/>
</dbReference>
<organism evidence="4 8">
    <name type="scientific">Cafeteria roenbergensis</name>
    <name type="common">Marine flagellate</name>
    <dbReference type="NCBI Taxonomy" id="33653"/>
    <lineage>
        <taxon>Eukaryota</taxon>
        <taxon>Sar</taxon>
        <taxon>Stramenopiles</taxon>
        <taxon>Bigyra</taxon>
        <taxon>Opalozoa</taxon>
        <taxon>Bicosoecida</taxon>
        <taxon>Cafeteriaceae</taxon>
        <taxon>Cafeteria</taxon>
    </lineage>
</organism>
<name>A0A5A8CPF2_CAFRO</name>
<comment type="caution">
    <text evidence="4">The sequence shown here is derived from an EMBL/GenBank/DDBJ whole genome shotgun (WGS) entry which is preliminary data.</text>
</comment>